<reference evidence="1 2" key="1">
    <citation type="submission" date="2019-04" db="EMBL/GenBank/DDBJ databases">
        <authorList>
            <person name="Li J."/>
        </authorList>
    </citation>
    <scope>NUCLEOTIDE SEQUENCE [LARGE SCALE GENOMIC DNA]</scope>
    <source>
        <strain evidence="1 2">CCTCC AB2016182</strain>
    </source>
</reference>
<protein>
    <submittedName>
        <fullName evidence="1">Uncharacterized protein</fullName>
    </submittedName>
</protein>
<comment type="caution">
    <text evidence="1">The sequence shown here is derived from an EMBL/GenBank/DDBJ whole genome shotgun (WGS) entry which is preliminary data.</text>
</comment>
<organism evidence="1 2">
    <name type="scientific">Paracoccus hibiscisoli</name>
    <dbReference type="NCBI Taxonomy" id="2023261"/>
    <lineage>
        <taxon>Bacteria</taxon>
        <taxon>Pseudomonadati</taxon>
        <taxon>Pseudomonadota</taxon>
        <taxon>Alphaproteobacteria</taxon>
        <taxon>Rhodobacterales</taxon>
        <taxon>Paracoccaceae</taxon>
        <taxon>Paracoccus</taxon>
    </lineage>
</organism>
<evidence type="ECO:0000313" key="1">
    <source>
        <dbReference type="EMBL" id="TJZ85796.1"/>
    </source>
</evidence>
<evidence type="ECO:0000313" key="2">
    <source>
        <dbReference type="Proteomes" id="UP000306223"/>
    </source>
</evidence>
<name>A0A4U0QUW9_9RHOB</name>
<dbReference type="AlphaFoldDB" id="A0A4U0QUW9"/>
<keyword evidence="2" id="KW-1185">Reference proteome</keyword>
<gene>
    <name evidence="1" type="ORF">FA740_05195</name>
</gene>
<dbReference type="RefSeq" id="WP_136855721.1">
    <property type="nucleotide sequence ID" value="NZ_SUNH01000007.1"/>
</dbReference>
<accession>A0A4U0QUW9</accession>
<dbReference type="Proteomes" id="UP000306223">
    <property type="component" value="Unassembled WGS sequence"/>
</dbReference>
<dbReference type="EMBL" id="SUNH01000007">
    <property type="protein sequence ID" value="TJZ85796.1"/>
    <property type="molecule type" value="Genomic_DNA"/>
</dbReference>
<proteinExistence type="predicted"/>
<sequence length="96" mass="10579">MTRRVYELGDGLLGQIEAFRAKVRTRSEVDAVRILLRAGLMSFETKDDLIARHEAGEPGAIFGGHPLIRSLHQEDGNLVKVMFRDGTAYEPKGGVA</sequence>